<name>A0A0F9CUN3_9ZZZZ</name>
<protein>
    <submittedName>
        <fullName evidence="1">Uncharacterized protein</fullName>
    </submittedName>
</protein>
<gene>
    <name evidence="1" type="ORF">LCGC14_2358150</name>
</gene>
<comment type="caution">
    <text evidence="1">The sequence shown here is derived from an EMBL/GenBank/DDBJ whole genome shotgun (WGS) entry which is preliminary data.</text>
</comment>
<evidence type="ECO:0000313" key="1">
    <source>
        <dbReference type="EMBL" id="KKL45191.1"/>
    </source>
</evidence>
<proteinExistence type="predicted"/>
<organism evidence="1">
    <name type="scientific">marine sediment metagenome</name>
    <dbReference type="NCBI Taxonomy" id="412755"/>
    <lineage>
        <taxon>unclassified sequences</taxon>
        <taxon>metagenomes</taxon>
        <taxon>ecological metagenomes</taxon>
    </lineage>
</organism>
<sequence>MAKNNNGKFKLISLMITLGVLLIGSVSGYVWTQADVRANTVQIEDIEEHGSEPTKVNKSSIGLIEYRLNTIDKKQEEFSTEQRIMSEKMDESFHEILKRLPEK</sequence>
<dbReference type="EMBL" id="LAZR01034479">
    <property type="protein sequence ID" value="KKL45191.1"/>
    <property type="molecule type" value="Genomic_DNA"/>
</dbReference>
<reference evidence="1" key="1">
    <citation type="journal article" date="2015" name="Nature">
        <title>Complex archaea that bridge the gap between prokaryotes and eukaryotes.</title>
        <authorList>
            <person name="Spang A."/>
            <person name="Saw J.H."/>
            <person name="Jorgensen S.L."/>
            <person name="Zaremba-Niedzwiedzka K."/>
            <person name="Martijn J."/>
            <person name="Lind A.E."/>
            <person name="van Eijk R."/>
            <person name="Schleper C."/>
            <person name="Guy L."/>
            <person name="Ettema T.J."/>
        </authorList>
    </citation>
    <scope>NUCLEOTIDE SEQUENCE</scope>
</reference>
<accession>A0A0F9CUN3</accession>
<dbReference type="AlphaFoldDB" id="A0A0F9CUN3"/>